<organism evidence="1 2">
    <name type="scientific">Lacibacterium aquatile</name>
    <dbReference type="NCBI Taxonomy" id="1168082"/>
    <lineage>
        <taxon>Bacteria</taxon>
        <taxon>Pseudomonadati</taxon>
        <taxon>Pseudomonadota</taxon>
        <taxon>Alphaproteobacteria</taxon>
        <taxon>Rhodospirillales</taxon>
        <taxon>Rhodospirillaceae</taxon>
    </lineage>
</organism>
<reference evidence="2" key="1">
    <citation type="journal article" date="2019" name="Int. J. Syst. Evol. Microbiol.">
        <title>The Global Catalogue of Microorganisms (GCM) 10K type strain sequencing project: providing services to taxonomists for standard genome sequencing and annotation.</title>
        <authorList>
            <consortium name="The Broad Institute Genomics Platform"/>
            <consortium name="The Broad Institute Genome Sequencing Center for Infectious Disease"/>
            <person name="Wu L."/>
            <person name="Ma J."/>
        </authorList>
    </citation>
    <scope>NUCLEOTIDE SEQUENCE [LARGE SCALE GENOMIC DNA]</scope>
    <source>
        <strain evidence="2">CGMCC 1.19062</strain>
    </source>
</reference>
<evidence type="ECO:0000313" key="1">
    <source>
        <dbReference type="EMBL" id="MFD2264103.1"/>
    </source>
</evidence>
<accession>A0ABW5DSG3</accession>
<evidence type="ECO:0000313" key="2">
    <source>
        <dbReference type="Proteomes" id="UP001597295"/>
    </source>
</evidence>
<comment type="caution">
    <text evidence="1">The sequence shown here is derived from an EMBL/GenBank/DDBJ whole genome shotgun (WGS) entry which is preliminary data.</text>
</comment>
<name>A0ABW5DSG3_9PROT</name>
<protein>
    <recommendedName>
        <fullName evidence="3">Ankyrin repeat domain-containing protein</fullName>
    </recommendedName>
</protein>
<dbReference type="RefSeq" id="WP_379877142.1">
    <property type="nucleotide sequence ID" value="NZ_JBHUIP010000012.1"/>
</dbReference>
<keyword evidence="2" id="KW-1185">Reference proteome</keyword>
<proteinExistence type="predicted"/>
<dbReference type="Proteomes" id="UP001597295">
    <property type="component" value="Unassembled WGS sequence"/>
</dbReference>
<dbReference type="EMBL" id="JBHUIP010000012">
    <property type="protein sequence ID" value="MFD2264103.1"/>
    <property type="molecule type" value="Genomic_DNA"/>
</dbReference>
<gene>
    <name evidence="1" type="ORF">ACFSM5_14470</name>
</gene>
<sequence length="242" mass="27073">MIALMAPAVTLARVETPVGKILLHLDRRMGELPSYDPAERYITSKDVYASRKLVEQAAIKIAILLENDGDPSRHLVIEKNFNLLRYAVMFGLSDVVELLLRYPQVRVTVNEALPDSPHLWTWATFAAGQSSRVCGDPHFDAYFEKWQGYFGIAPDDSPYKAIRQMLEQAGAIPQPEEARALWLNRCNPAAASWDLSGLEKMGPKEYIPGARDRVANAPDILDAILAEIQSQMTPQGLPKPRY</sequence>
<evidence type="ECO:0008006" key="3">
    <source>
        <dbReference type="Google" id="ProtNLM"/>
    </source>
</evidence>